<accession>W8RPB0</accession>
<gene>
    <name evidence="2" type="ORF">roselon_00534</name>
</gene>
<dbReference type="STRING" id="1294273.roselon_00534"/>
<feature type="region of interest" description="Disordered" evidence="1">
    <location>
        <begin position="12"/>
        <end position="36"/>
    </location>
</feature>
<protein>
    <submittedName>
        <fullName evidence="2">Uncharacterized protein</fullName>
    </submittedName>
</protein>
<sequence length="177" mass="19554">MSIDRIIASIPEKSEADRDKMRENAKRLSETGTAQQKTDAEKLLAALDRAAEAELKALYDRLKDLPAAARVVEAFRALPPSETDVKVVRALLDNPSSTSATLSAAIGWKGQAWHMHFGKMCFDREVYLWPAERSEKREASFYSGILAEFDPNGSLFTLKPDVVAAFAELGIATKEKP</sequence>
<dbReference type="Proteomes" id="UP000019593">
    <property type="component" value="Chromosome"/>
</dbReference>
<dbReference type="HOGENOM" id="CLU_1516794_0_0_5"/>
<dbReference type="eggNOG" id="ENOG503430I">
    <property type="taxonomic scope" value="Bacteria"/>
</dbReference>
<name>W8RPB0_9RHOB</name>
<evidence type="ECO:0000313" key="3">
    <source>
        <dbReference type="Proteomes" id="UP000019593"/>
    </source>
</evidence>
<dbReference type="KEGG" id="red:roselon_00534"/>
<keyword evidence="3" id="KW-1185">Reference proteome</keyword>
<organism evidence="2 3">
    <name type="scientific">Roseicyclus elongatus DSM 19469</name>
    <dbReference type="NCBI Taxonomy" id="1294273"/>
    <lineage>
        <taxon>Bacteria</taxon>
        <taxon>Pseudomonadati</taxon>
        <taxon>Pseudomonadota</taxon>
        <taxon>Alphaproteobacteria</taxon>
        <taxon>Rhodobacterales</taxon>
        <taxon>Roseobacteraceae</taxon>
        <taxon>Roseicyclus</taxon>
    </lineage>
</organism>
<dbReference type="EMBL" id="CP004372">
    <property type="protein sequence ID" value="AHM02974.1"/>
    <property type="molecule type" value="Genomic_DNA"/>
</dbReference>
<dbReference type="AlphaFoldDB" id="W8RPB0"/>
<reference evidence="2 3" key="1">
    <citation type="submission" date="2013-03" db="EMBL/GenBank/DDBJ databases">
        <authorList>
            <person name="Fiebig A."/>
            <person name="Goeker M."/>
            <person name="Klenk H.-P.P."/>
        </authorList>
    </citation>
    <scope>NUCLEOTIDE SEQUENCE [LARGE SCALE GENOMIC DNA]</scope>
    <source>
        <strain evidence="3">DSM 19469</strain>
    </source>
</reference>
<feature type="compositionally biased region" description="Basic and acidic residues" evidence="1">
    <location>
        <begin position="12"/>
        <end position="29"/>
    </location>
</feature>
<dbReference type="OrthoDB" id="7630538at2"/>
<evidence type="ECO:0000313" key="2">
    <source>
        <dbReference type="EMBL" id="AHM02974.1"/>
    </source>
</evidence>
<proteinExistence type="predicted"/>
<dbReference type="RefSeq" id="WP_025310870.1">
    <property type="nucleotide sequence ID" value="NZ_CP004372.1"/>
</dbReference>
<evidence type="ECO:0000256" key="1">
    <source>
        <dbReference type="SAM" id="MobiDB-lite"/>
    </source>
</evidence>